<name>A0A1Y1YS02_9FUNG</name>
<dbReference type="InParanoid" id="A0A1Y1YS02"/>
<dbReference type="Proteomes" id="UP000193498">
    <property type="component" value="Unassembled WGS sequence"/>
</dbReference>
<evidence type="ECO:0000313" key="3">
    <source>
        <dbReference type="Proteomes" id="UP000193498"/>
    </source>
</evidence>
<proteinExistence type="predicted"/>
<feature type="region of interest" description="Disordered" evidence="1">
    <location>
        <begin position="1"/>
        <end position="169"/>
    </location>
</feature>
<reference evidence="2 3" key="1">
    <citation type="submission" date="2016-07" db="EMBL/GenBank/DDBJ databases">
        <title>Pervasive Adenine N6-methylation of Active Genes in Fungi.</title>
        <authorList>
            <consortium name="DOE Joint Genome Institute"/>
            <person name="Mondo S.J."/>
            <person name="Dannebaum R.O."/>
            <person name="Kuo R.C."/>
            <person name="Labutti K."/>
            <person name="Haridas S."/>
            <person name="Kuo A."/>
            <person name="Salamov A."/>
            <person name="Ahrendt S.R."/>
            <person name="Lipzen A."/>
            <person name="Sullivan W."/>
            <person name="Andreopoulos W.B."/>
            <person name="Clum A."/>
            <person name="Lindquist E."/>
            <person name="Daum C."/>
            <person name="Ramamoorthy G.K."/>
            <person name="Gryganskyi A."/>
            <person name="Culley D."/>
            <person name="Magnuson J.K."/>
            <person name="James T.Y."/>
            <person name="O'Malley M.A."/>
            <person name="Stajich J.E."/>
            <person name="Spatafora J.W."/>
            <person name="Visel A."/>
            <person name="Grigoriev I.V."/>
        </authorList>
    </citation>
    <scope>NUCLEOTIDE SEQUENCE [LARGE SCALE GENOMIC DNA]</scope>
    <source>
        <strain evidence="2 3">CBS 931.73</strain>
    </source>
</reference>
<organism evidence="2 3">
    <name type="scientific">Basidiobolus meristosporus CBS 931.73</name>
    <dbReference type="NCBI Taxonomy" id="1314790"/>
    <lineage>
        <taxon>Eukaryota</taxon>
        <taxon>Fungi</taxon>
        <taxon>Fungi incertae sedis</taxon>
        <taxon>Zoopagomycota</taxon>
        <taxon>Entomophthoromycotina</taxon>
        <taxon>Basidiobolomycetes</taxon>
        <taxon>Basidiobolales</taxon>
        <taxon>Basidiobolaceae</taxon>
        <taxon>Basidiobolus</taxon>
    </lineage>
</organism>
<accession>A0A1Y1YS02</accession>
<sequence>QQSECSQPPAPPAYTTIKPRPTAESTQRRVDSIHASPTSKASLVPTHSEHQTNCSQPPAPPTYTSIKPRPSAESAKGRAGGSEVNSKHAASTSKAPLVPMHSEKQTECSQPPRPPTYTSIKPGPTVKSTQGGVTGNEADTMRATSTSKASPVPTHSESQSNCSQPPTPP</sequence>
<evidence type="ECO:0000313" key="2">
    <source>
        <dbReference type="EMBL" id="ORY00813.1"/>
    </source>
</evidence>
<feature type="non-terminal residue" evidence="2">
    <location>
        <position position="169"/>
    </location>
</feature>
<protein>
    <submittedName>
        <fullName evidence="2">Uncharacterized protein</fullName>
    </submittedName>
</protein>
<feature type="non-terminal residue" evidence="2">
    <location>
        <position position="1"/>
    </location>
</feature>
<keyword evidence="3" id="KW-1185">Reference proteome</keyword>
<dbReference type="EMBL" id="MCFE01000078">
    <property type="protein sequence ID" value="ORY00813.1"/>
    <property type="molecule type" value="Genomic_DNA"/>
</dbReference>
<dbReference type="AlphaFoldDB" id="A0A1Y1YS02"/>
<gene>
    <name evidence="2" type="ORF">K493DRAFT_165316</name>
</gene>
<evidence type="ECO:0000256" key="1">
    <source>
        <dbReference type="SAM" id="MobiDB-lite"/>
    </source>
</evidence>
<feature type="compositionally biased region" description="Polar residues" evidence="1">
    <location>
        <begin position="142"/>
        <end position="169"/>
    </location>
</feature>
<comment type="caution">
    <text evidence="2">The sequence shown here is derived from an EMBL/GenBank/DDBJ whole genome shotgun (WGS) entry which is preliminary data.</text>
</comment>